<sequence length="622" mass="66140">MGATSVRGKGGLRAGAGWVAGPSQQFQAPLPQSAAQRPQFAFGSASNEGRNPGGYNSHTGIPQRPQTGYQARGVFQPGAHTGSTQDQRHRQDTSRELSPSKGDPWTVPSTNRAGISRNVVVASGGVLPPNQQTKMSNGNEGGFPLSAVPHTTNPAQLSPNPNSGTSSTTSIADPLSEPVSVTKRAQGRAQTAPEANPTAIPEESPEGTQATASIPSDKGSLNKRKVQEPVKSQILNTSAIEGGMGTTHPAAQGAGSVDHEKLTRGGTLSSNSQTPVLPNGGKTLSYTGVSAPDTVSTKVSGEKEAAKVHESGDATDSEDTDRLMDTTGLDQQLDPIEVNRPEDGRAQTMSVCRVGSVPADSEGSTDEEGPSKEKRGRTLSPGKVRKPRQTPTVGRNQGSKYLVPLICRKTQAGIFFLTYNMGTDIKLITRKLVDSSPTQSVMMAKVRNYLGMNAPDKTIPGMGTRKIQRTGNDHSKVQLFLAPFDVRPSEADLADIAQNKGGWCLLEWVKYENLLRANMVYTAEGISGDVLVEYNQQLLADTNLFSSYFDRLLSLPWQGKGNGSDIRDDRKRKTTLGTRSPSPVLRSSLIVTVGTAEGETVSTFPPEDFSLIQNAGQDKVNE</sequence>
<feature type="region of interest" description="Disordered" evidence="1">
    <location>
        <begin position="1"/>
        <end position="396"/>
    </location>
</feature>
<evidence type="ECO:0000313" key="3">
    <source>
        <dbReference type="Proteomes" id="UP000265515"/>
    </source>
</evidence>
<feature type="compositionally biased region" description="Polar residues" evidence="1">
    <location>
        <begin position="44"/>
        <end position="69"/>
    </location>
</feature>
<keyword evidence="3" id="KW-1185">Reference proteome</keyword>
<feature type="compositionally biased region" description="Polar residues" evidence="1">
    <location>
        <begin position="129"/>
        <end position="138"/>
    </location>
</feature>
<name>A0A388M8K1_CHABU</name>
<dbReference type="Gramene" id="GBG90835">
    <property type="protein sequence ID" value="GBG90835"/>
    <property type="gene ID" value="CBR_g51340"/>
</dbReference>
<feature type="compositionally biased region" description="Basic and acidic residues" evidence="1">
    <location>
        <begin position="86"/>
        <end position="95"/>
    </location>
</feature>
<evidence type="ECO:0000313" key="2">
    <source>
        <dbReference type="EMBL" id="GBG90835.1"/>
    </source>
</evidence>
<proteinExistence type="predicted"/>
<reference evidence="2 3" key="1">
    <citation type="journal article" date="2018" name="Cell">
        <title>The Chara Genome: Secondary Complexity and Implications for Plant Terrestrialization.</title>
        <authorList>
            <person name="Nishiyama T."/>
            <person name="Sakayama H."/>
            <person name="Vries J.D."/>
            <person name="Buschmann H."/>
            <person name="Saint-Marcoux D."/>
            <person name="Ullrich K.K."/>
            <person name="Haas F.B."/>
            <person name="Vanderstraeten L."/>
            <person name="Becker D."/>
            <person name="Lang D."/>
            <person name="Vosolsobe S."/>
            <person name="Rombauts S."/>
            <person name="Wilhelmsson P.K.I."/>
            <person name="Janitza P."/>
            <person name="Kern R."/>
            <person name="Heyl A."/>
            <person name="Rumpler F."/>
            <person name="Villalobos L.I.A.C."/>
            <person name="Clay J.M."/>
            <person name="Skokan R."/>
            <person name="Toyoda A."/>
            <person name="Suzuki Y."/>
            <person name="Kagoshima H."/>
            <person name="Schijlen E."/>
            <person name="Tajeshwar N."/>
            <person name="Catarino B."/>
            <person name="Hetherington A.J."/>
            <person name="Saltykova A."/>
            <person name="Bonnot C."/>
            <person name="Breuninger H."/>
            <person name="Symeonidi A."/>
            <person name="Radhakrishnan G.V."/>
            <person name="Van Nieuwerburgh F."/>
            <person name="Deforce D."/>
            <person name="Chang C."/>
            <person name="Karol K.G."/>
            <person name="Hedrich R."/>
            <person name="Ulvskov P."/>
            <person name="Glockner G."/>
            <person name="Delwiche C.F."/>
            <person name="Petrasek J."/>
            <person name="Van de Peer Y."/>
            <person name="Friml J."/>
            <person name="Beilby M."/>
            <person name="Dolan L."/>
            <person name="Kohara Y."/>
            <person name="Sugano S."/>
            <person name="Fujiyama A."/>
            <person name="Delaux P.-M."/>
            <person name="Quint M."/>
            <person name="TheiBen G."/>
            <person name="Hagemann M."/>
            <person name="Harholt J."/>
            <person name="Dunand C."/>
            <person name="Zachgo S."/>
            <person name="Langdale J."/>
            <person name="Maumus F."/>
            <person name="Straeten D.V.D."/>
            <person name="Gould S.B."/>
            <person name="Rensing S.A."/>
        </authorList>
    </citation>
    <scope>NUCLEOTIDE SEQUENCE [LARGE SCALE GENOMIC DNA]</scope>
    <source>
        <strain evidence="2 3">S276</strain>
    </source>
</reference>
<feature type="region of interest" description="Disordered" evidence="1">
    <location>
        <begin position="561"/>
        <end position="581"/>
    </location>
</feature>
<feature type="compositionally biased region" description="Low complexity" evidence="1">
    <location>
        <begin position="158"/>
        <end position="170"/>
    </location>
</feature>
<feature type="compositionally biased region" description="Polar residues" evidence="1">
    <location>
        <begin position="266"/>
        <end position="299"/>
    </location>
</feature>
<dbReference type="Proteomes" id="UP000265515">
    <property type="component" value="Unassembled WGS sequence"/>
</dbReference>
<protein>
    <submittedName>
        <fullName evidence="2">Uncharacterized protein</fullName>
    </submittedName>
</protein>
<feature type="compositionally biased region" description="Basic and acidic residues" evidence="1">
    <location>
        <begin position="300"/>
        <end position="312"/>
    </location>
</feature>
<organism evidence="2 3">
    <name type="scientific">Chara braunii</name>
    <name type="common">Braun's stonewort</name>
    <dbReference type="NCBI Taxonomy" id="69332"/>
    <lineage>
        <taxon>Eukaryota</taxon>
        <taxon>Viridiplantae</taxon>
        <taxon>Streptophyta</taxon>
        <taxon>Charophyceae</taxon>
        <taxon>Charales</taxon>
        <taxon>Characeae</taxon>
        <taxon>Chara</taxon>
    </lineage>
</organism>
<gene>
    <name evidence="2" type="ORF">CBR_g51340</name>
</gene>
<dbReference type="AlphaFoldDB" id="A0A388M8K1"/>
<comment type="caution">
    <text evidence="2">The sequence shown here is derived from an EMBL/GenBank/DDBJ whole genome shotgun (WGS) entry which is preliminary data.</text>
</comment>
<accession>A0A388M8K1</accession>
<evidence type="ECO:0000256" key="1">
    <source>
        <dbReference type="SAM" id="MobiDB-lite"/>
    </source>
</evidence>
<dbReference type="EMBL" id="BFEA01000845">
    <property type="protein sequence ID" value="GBG90835.1"/>
    <property type="molecule type" value="Genomic_DNA"/>
</dbReference>